<keyword evidence="2" id="KW-1185">Reference proteome</keyword>
<dbReference type="EMBL" id="CM046110">
    <property type="protein sequence ID" value="KAI8422632.1"/>
    <property type="molecule type" value="Genomic_DNA"/>
</dbReference>
<evidence type="ECO:0000313" key="1">
    <source>
        <dbReference type="EMBL" id="KAI8422632.1"/>
    </source>
</evidence>
<comment type="caution">
    <text evidence="1">The sequence shown here is derived from an EMBL/GenBank/DDBJ whole genome shotgun (WGS) entry which is preliminary data.</text>
</comment>
<accession>A0ACC0JEV5</accession>
<reference evidence="1 2" key="1">
    <citation type="journal article" date="2022" name="Genome Biol. Evol.">
        <title>The Spruce Budworm Genome: Reconstructing the Evolutionary History of Antifreeze Proteins.</title>
        <authorList>
            <person name="Beliveau C."/>
            <person name="Gagne P."/>
            <person name="Picq S."/>
            <person name="Vernygora O."/>
            <person name="Keeling C.I."/>
            <person name="Pinkney K."/>
            <person name="Doucet D."/>
            <person name="Wen F."/>
            <person name="Johnston J.S."/>
            <person name="Maaroufi H."/>
            <person name="Boyle B."/>
            <person name="Laroche J."/>
            <person name="Dewar K."/>
            <person name="Juretic N."/>
            <person name="Blackburn G."/>
            <person name="Nisole A."/>
            <person name="Brunet B."/>
            <person name="Brandao M."/>
            <person name="Lumley L."/>
            <person name="Duan J."/>
            <person name="Quan G."/>
            <person name="Lucarotti C.J."/>
            <person name="Roe A.D."/>
            <person name="Sperling F.A.H."/>
            <person name="Levesque R.C."/>
            <person name="Cusson M."/>
        </authorList>
    </citation>
    <scope>NUCLEOTIDE SEQUENCE [LARGE SCALE GENOMIC DNA]</scope>
    <source>
        <strain evidence="1">Glfc:IPQL:Cfum</strain>
    </source>
</reference>
<evidence type="ECO:0000313" key="2">
    <source>
        <dbReference type="Proteomes" id="UP001064048"/>
    </source>
</evidence>
<sequence length="281" mass="31333">MEFTASNLEQRLFSSNNVFAETPITEFYAGKSVFITGSTGFLGTLLLGKLLTTCPIKRVYVLIKPKKGKNVSERLTELLKSMVFDEVRKSNISALENIIPIIGDITQANLGMSKEYILLLNREIQVVFHSAANIDMSAKLTDTINVNTKGTAELVRLCKGMQQLQAFVYVSTAYSNCNRNLVDERVYEPVTSIDAVYEIYEKLDKVENALYLHNLIVVSPIKTPLPGWAANWNSVNKVASAISQGVVRCYYGIYDVPFDIVPGDQVVNLLIAAAWDAHRRQ</sequence>
<organism evidence="1 2">
    <name type="scientific">Choristoneura fumiferana</name>
    <name type="common">Spruce budworm moth</name>
    <name type="synonym">Archips fumiferana</name>
    <dbReference type="NCBI Taxonomy" id="7141"/>
    <lineage>
        <taxon>Eukaryota</taxon>
        <taxon>Metazoa</taxon>
        <taxon>Ecdysozoa</taxon>
        <taxon>Arthropoda</taxon>
        <taxon>Hexapoda</taxon>
        <taxon>Insecta</taxon>
        <taxon>Pterygota</taxon>
        <taxon>Neoptera</taxon>
        <taxon>Endopterygota</taxon>
        <taxon>Lepidoptera</taxon>
        <taxon>Glossata</taxon>
        <taxon>Ditrysia</taxon>
        <taxon>Tortricoidea</taxon>
        <taxon>Tortricidae</taxon>
        <taxon>Tortricinae</taxon>
        <taxon>Choristoneura</taxon>
    </lineage>
</organism>
<dbReference type="Proteomes" id="UP001064048">
    <property type="component" value="Chromosome 10"/>
</dbReference>
<name>A0ACC0JEV5_CHOFU</name>
<gene>
    <name evidence="1" type="ORF">MSG28_006412</name>
</gene>
<protein>
    <submittedName>
        <fullName evidence="1">Uncharacterized protein</fullName>
    </submittedName>
</protein>
<proteinExistence type="predicted"/>